<gene>
    <name evidence="3" type="ORF">K458DRAFT_423220</name>
</gene>
<evidence type="ECO:0000313" key="4">
    <source>
        <dbReference type="Proteomes" id="UP000799291"/>
    </source>
</evidence>
<feature type="compositionally biased region" description="Polar residues" evidence="1">
    <location>
        <begin position="144"/>
        <end position="171"/>
    </location>
</feature>
<feature type="compositionally biased region" description="Polar residues" evidence="1">
    <location>
        <begin position="105"/>
        <end position="135"/>
    </location>
</feature>
<keyword evidence="4" id="KW-1185">Reference proteome</keyword>
<evidence type="ECO:0000313" key="3">
    <source>
        <dbReference type="EMBL" id="KAF2678280.1"/>
    </source>
</evidence>
<dbReference type="AlphaFoldDB" id="A0A6G1IJX0"/>
<keyword evidence="2" id="KW-0732">Signal</keyword>
<proteinExistence type="predicted"/>
<sequence>MRGLVAFFAASMALFVAAAPLPRTETQRDVVSGGYVTGSAQRDALTDALERRMLVDGTPGPVGSDRERRTTKTVSGRQVTDDGTNNSSGFKARQSTNDGFGFKPRQSTNDGSGFKARQSTNDGSGFKARQSTNDGSGFKERQSTNDGSGSKARQSTNDGSGFKARQSTNDGSGFKAL</sequence>
<dbReference type="Proteomes" id="UP000799291">
    <property type="component" value="Unassembled WGS sequence"/>
</dbReference>
<feature type="chain" id="PRO_5026181277" evidence="2">
    <location>
        <begin position="19"/>
        <end position="177"/>
    </location>
</feature>
<evidence type="ECO:0000256" key="2">
    <source>
        <dbReference type="SAM" id="SignalP"/>
    </source>
</evidence>
<name>A0A6G1IJX0_9PLEO</name>
<evidence type="ECO:0000256" key="1">
    <source>
        <dbReference type="SAM" id="MobiDB-lite"/>
    </source>
</evidence>
<organism evidence="3 4">
    <name type="scientific">Lentithecium fluviatile CBS 122367</name>
    <dbReference type="NCBI Taxonomy" id="1168545"/>
    <lineage>
        <taxon>Eukaryota</taxon>
        <taxon>Fungi</taxon>
        <taxon>Dikarya</taxon>
        <taxon>Ascomycota</taxon>
        <taxon>Pezizomycotina</taxon>
        <taxon>Dothideomycetes</taxon>
        <taxon>Pleosporomycetidae</taxon>
        <taxon>Pleosporales</taxon>
        <taxon>Massarineae</taxon>
        <taxon>Lentitheciaceae</taxon>
        <taxon>Lentithecium</taxon>
    </lineage>
</organism>
<reference evidence="3" key="1">
    <citation type="journal article" date="2020" name="Stud. Mycol.">
        <title>101 Dothideomycetes genomes: a test case for predicting lifestyles and emergence of pathogens.</title>
        <authorList>
            <person name="Haridas S."/>
            <person name="Albert R."/>
            <person name="Binder M."/>
            <person name="Bloem J."/>
            <person name="Labutti K."/>
            <person name="Salamov A."/>
            <person name="Andreopoulos B."/>
            <person name="Baker S."/>
            <person name="Barry K."/>
            <person name="Bills G."/>
            <person name="Bluhm B."/>
            <person name="Cannon C."/>
            <person name="Castanera R."/>
            <person name="Culley D."/>
            <person name="Daum C."/>
            <person name="Ezra D."/>
            <person name="Gonzalez J."/>
            <person name="Henrissat B."/>
            <person name="Kuo A."/>
            <person name="Liang C."/>
            <person name="Lipzen A."/>
            <person name="Lutzoni F."/>
            <person name="Magnuson J."/>
            <person name="Mondo S."/>
            <person name="Nolan M."/>
            <person name="Ohm R."/>
            <person name="Pangilinan J."/>
            <person name="Park H.-J."/>
            <person name="Ramirez L."/>
            <person name="Alfaro M."/>
            <person name="Sun H."/>
            <person name="Tritt A."/>
            <person name="Yoshinaga Y."/>
            <person name="Zwiers L.-H."/>
            <person name="Turgeon B."/>
            <person name="Goodwin S."/>
            <person name="Spatafora J."/>
            <person name="Crous P."/>
            <person name="Grigoriev I."/>
        </authorList>
    </citation>
    <scope>NUCLEOTIDE SEQUENCE</scope>
    <source>
        <strain evidence="3">CBS 122367</strain>
    </source>
</reference>
<accession>A0A6G1IJX0</accession>
<protein>
    <submittedName>
        <fullName evidence="3">Uncharacterized protein</fullName>
    </submittedName>
</protein>
<feature type="signal peptide" evidence="2">
    <location>
        <begin position="1"/>
        <end position="18"/>
    </location>
</feature>
<dbReference type="EMBL" id="MU005613">
    <property type="protein sequence ID" value="KAF2678280.1"/>
    <property type="molecule type" value="Genomic_DNA"/>
</dbReference>
<feature type="region of interest" description="Disordered" evidence="1">
    <location>
        <begin position="55"/>
        <end position="177"/>
    </location>
</feature>
<feature type="compositionally biased region" description="Polar residues" evidence="1">
    <location>
        <begin position="72"/>
        <end position="98"/>
    </location>
</feature>